<dbReference type="Proteomes" id="UP000054843">
    <property type="component" value="Unassembled WGS sequence"/>
</dbReference>
<dbReference type="OrthoDB" id="10399682at2759"/>
<accession>A0A0V1MPK9</accession>
<name>A0A0V1MPK9_9BILA</name>
<gene>
    <name evidence="1" type="ORF">T10_10419</name>
</gene>
<sequence length="130" mass="14985">MRSAARLGKLLTIQSFDVTKLRKVLPGTASRMRVNVRPLLINHCRRSSRPTTATPRELMKKYAFCDDRQNDEVGFDWTETASACRQRQSNSWLVAQNLFRGQCVRIILVQMYSLQRKQAVSRCSSSKHPE</sequence>
<dbReference type="EMBL" id="JYDO01000060">
    <property type="protein sequence ID" value="KRZ73642.1"/>
    <property type="molecule type" value="Genomic_DNA"/>
</dbReference>
<proteinExistence type="predicted"/>
<protein>
    <submittedName>
        <fullName evidence="1">Uncharacterized protein</fullName>
    </submittedName>
</protein>
<evidence type="ECO:0000313" key="2">
    <source>
        <dbReference type="Proteomes" id="UP000054843"/>
    </source>
</evidence>
<keyword evidence="2" id="KW-1185">Reference proteome</keyword>
<organism evidence="1 2">
    <name type="scientific">Trichinella papuae</name>
    <dbReference type="NCBI Taxonomy" id="268474"/>
    <lineage>
        <taxon>Eukaryota</taxon>
        <taxon>Metazoa</taxon>
        <taxon>Ecdysozoa</taxon>
        <taxon>Nematoda</taxon>
        <taxon>Enoplea</taxon>
        <taxon>Dorylaimia</taxon>
        <taxon>Trichinellida</taxon>
        <taxon>Trichinellidae</taxon>
        <taxon>Trichinella</taxon>
    </lineage>
</organism>
<dbReference type="AlphaFoldDB" id="A0A0V1MPK9"/>
<comment type="caution">
    <text evidence="1">The sequence shown here is derived from an EMBL/GenBank/DDBJ whole genome shotgun (WGS) entry which is preliminary data.</text>
</comment>
<reference evidence="1 2" key="1">
    <citation type="submission" date="2015-01" db="EMBL/GenBank/DDBJ databases">
        <title>Evolution of Trichinella species and genotypes.</title>
        <authorList>
            <person name="Korhonen P.K."/>
            <person name="Edoardo P."/>
            <person name="Giuseppe L.R."/>
            <person name="Gasser R.B."/>
        </authorList>
    </citation>
    <scope>NUCLEOTIDE SEQUENCE [LARGE SCALE GENOMIC DNA]</scope>
    <source>
        <strain evidence="1">ISS1980</strain>
    </source>
</reference>
<evidence type="ECO:0000313" key="1">
    <source>
        <dbReference type="EMBL" id="KRZ73642.1"/>
    </source>
</evidence>